<dbReference type="Proteomes" id="UP001057375">
    <property type="component" value="Unassembled WGS sequence"/>
</dbReference>
<evidence type="ECO:0000259" key="4">
    <source>
        <dbReference type="PROSITE" id="PS01186"/>
    </source>
</evidence>
<organism evidence="5 6">
    <name type="scientific">Aduncisulcus paluster</name>
    <dbReference type="NCBI Taxonomy" id="2918883"/>
    <lineage>
        <taxon>Eukaryota</taxon>
        <taxon>Metamonada</taxon>
        <taxon>Carpediemonas-like organisms</taxon>
        <taxon>Aduncisulcus</taxon>
    </lineage>
</organism>
<keyword evidence="3" id="KW-0560">Oxidoreductase</keyword>
<dbReference type="PANTHER" id="PTHR46652:SF3">
    <property type="entry name" value="LEUCINE-RICH REPEAT-CONTAINING PROTEIN 9"/>
    <property type="match status" value="1"/>
</dbReference>
<keyword evidence="1" id="KW-0433">Leucine-rich repeat</keyword>
<dbReference type="InterPro" id="IPR016160">
    <property type="entry name" value="Ald_DH_CS_CYS"/>
</dbReference>
<name>A0ABQ5K3D9_9EUKA</name>
<dbReference type="PROSITE" id="PS00070">
    <property type="entry name" value="ALDEHYDE_DEHYDR_CYS"/>
    <property type="match status" value="1"/>
</dbReference>
<dbReference type="InterPro" id="IPR050836">
    <property type="entry name" value="SDS22/Internalin_LRR"/>
</dbReference>
<evidence type="ECO:0000256" key="1">
    <source>
        <dbReference type="ARBA" id="ARBA00022614"/>
    </source>
</evidence>
<evidence type="ECO:0000256" key="3">
    <source>
        <dbReference type="ARBA" id="ARBA00023002"/>
    </source>
</evidence>
<accession>A0ABQ5K3D9</accession>
<dbReference type="InterPro" id="IPR032675">
    <property type="entry name" value="LRR_dom_sf"/>
</dbReference>
<dbReference type="PANTHER" id="PTHR46652">
    <property type="entry name" value="LEUCINE-RICH REPEAT AND IQ DOMAIN-CONTAINING PROTEIN 1-RELATED"/>
    <property type="match status" value="1"/>
</dbReference>
<keyword evidence="2" id="KW-0677">Repeat</keyword>
<feature type="domain" description="EGF-like" evidence="4">
    <location>
        <begin position="1005"/>
        <end position="1016"/>
    </location>
</feature>
<keyword evidence="6" id="KW-1185">Reference proteome</keyword>
<dbReference type="PROSITE" id="PS01186">
    <property type="entry name" value="EGF_2"/>
    <property type="match status" value="1"/>
</dbReference>
<dbReference type="InterPro" id="IPR001611">
    <property type="entry name" value="Leu-rich_rpt"/>
</dbReference>
<feature type="non-terminal residue" evidence="5">
    <location>
        <position position="1497"/>
    </location>
</feature>
<gene>
    <name evidence="5" type="ORF">ADUPG1_013557</name>
</gene>
<evidence type="ECO:0000313" key="6">
    <source>
        <dbReference type="Proteomes" id="UP001057375"/>
    </source>
</evidence>
<dbReference type="Gene3D" id="3.80.10.10">
    <property type="entry name" value="Ribonuclease Inhibitor"/>
    <property type="match status" value="4"/>
</dbReference>
<evidence type="ECO:0000256" key="2">
    <source>
        <dbReference type="ARBA" id="ARBA00022737"/>
    </source>
</evidence>
<proteinExistence type="predicted"/>
<dbReference type="PROSITE" id="PS51450">
    <property type="entry name" value="LRR"/>
    <property type="match status" value="3"/>
</dbReference>
<dbReference type="EMBL" id="BQXS01012694">
    <property type="protein sequence ID" value="GKT26979.1"/>
    <property type="molecule type" value="Genomic_DNA"/>
</dbReference>
<dbReference type="InterPro" id="IPR000742">
    <property type="entry name" value="EGF"/>
</dbReference>
<reference evidence="5" key="1">
    <citation type="submission" date="2022-03" db="EMBL/GenBank/DDBJ databases">
        <title>Draft genome sequence of Aduncisulcus paluster, a free-living microaerophilic Fornicata.</title>
        <authorList>
            <person name="Yuyama I."/>
            <person name="Kume K."/>
            <person name="Tamura T."/>
            <person name="Inagaki Y."/>
            <person name="Hashimoto T."/>
        </authorList>
    </citation>
    <scope>NUCLEOTIDE SEQUENCE</scope>
    <source>
        <strain evidence="5">NY0171</strain>
    </source>
</reference>
<comment type="caution">
    <text evidence="5">The sequence shown here is derived from an EMBL/GenBank/DDBJ whole genome shotgun (WGS) entry which is preliminary data.</text>
</comment>
<dbReference type="SUPFAM" id="SSF52058">
    <property type="entry name" value="L domain-like"/>
    <property type="match status" value="3"/>
</dbReference>
<protein>
    <submittedName>
        <fullName evidence="5">Acidic leucine-rich nuclear phosphoprotein 32 like protein</fullName>
    </submittedName>
</protein>
<evidence type="ECO:0000313" key="5">
    <source>
        <dbReference type="EMBL" id="GKT26979.1"/>
    </source>
</evidence>
<sequence>MLKHFMSSIALFPSAFLPIFTVLIFCNGLDLSYSYDILGEEELSENYSIFLSYQQTMHDLSLFDVQCPENLYGDFCDFVTLSDSDVLDSVKIVLEYSLETYVDISVIELETIISLSVPCQVSSFAGLEYASNLTSLSVIGGCTDYSCSIFTQSLLDDLVVTVPFLSELILDGIMTVASDLDFSGFSSLTSLSIINETPFDMSSSELFPSSLSSLDLSGCADFDYASDLSVLCVLTLTSLTMNDLAIPSTVSFSAFSSLTHLSLSNSLSDSLSLLSTAGTFPVDTLTSLILDNNSISDISVLVTSGEFDSDPTILTYLSFSNNLVCDIVNTVSDLQAYFTNLSVPSASSSVSSQTCPCSVSVSFDGHRVCRELYPNHWFLECWNGYYYDEEQRLCVEDVYYVCPPIPDEYHKCVFEDYAPHPSLGCRSAWYGDDCDQLYQVYIPDEMFRKFICSESDYYSSFELCDISPFEMATISSLDMSGGSEYSIFSLEGIQYLINAYYIHILNENAVYSLAPISSLKQVSHLWVRRLSSKALSYSSWKSFSLLSRFFDIKFLMLEPLYDISIIYRSTALYQFHPANNEVSDPFLIPICRSESDDDFWDYINFVFRAFNAHSHEKTAYTVPNACPINDNPGEMPFSCNPSIQNCPSIVLNEVYNSVADPPVKQCAFIAKEGINGECFTVHDDYVRQYLKDYCLSESDVETNGIISVGTMRTKLTCSSLSLSDVVTNSSASISSVDEITTLQGLEYAQGVALDDSFIGLTSLNVDGYDLSGTFNQSRAERAENDKLVVQLLAKSVDHRGTWSNRQLISGLTSLSAQNCRISYIEDILDITPILDQDETTKPFKLTNIDVSHNSISDVSVLITSSMFPDDTLTNLNIGDNAICDIEGIVGELLSKFTNLQPSLLIYSNQKTCPCSASVFSSTHQVCRKVYPDHWAVECWNGYYLEKSSGKCREGCSSGYELDTSGTSHSCTSTSAPVDDTIRLQVCESHSNVKAVLEIGASSITCGCRSGFHGDSCEYLDIADSNLRSALCMAVSNPSAHVSSCDDLTLSDMATVTSVHASIVDSFEGLQHAVNMTSLSISGTSSSSVSIGNTDLGYLPLSLVELSLEAVYLDADSDFSIFPNLTTLSLKNNSSYDLTNSALFPSSSSSSSSSFTCLDVSYTALSSFSSIPTSITTLTANNCSSLTSFSTISNLTNLVSLDVSYASNVSDFSSLLSNIPLSISILYADGCNVAANTDFSTFTALTTLSLNDNTDYDITESGLFPSPSSLTSFSANNTSISLLFHLVASMPNLTDLSLNNNNISDPSPLYALSSSGSWSSLDLSYNHICGDNGDTAIETFLASKFSLSTADVNASGQACICSSDDLGSNPLDVNKVCAETKPGVSNTWYVVCASDSYTSYTDASTFACISPDNGDGTFGCSGGCEYGQECRYDSTSTSTSCQQVIVDENLHACVADMFVDSVGDPAYTHRTDSTPSLFSVASLKTLESVDDGSGVYSP</sequence>